<dbReference type="InterPro" id="IPR050553">
    <property type="entry name" value="Thioredoxin_ResA/DsbE_sf"/>
</dbReference>
<evidence type="ECO:0000256" key="3">
    <source>
        <dbReference type="ARBA" id="ARBA00023157"/>
    </source>
</evidence>
<dbReference type="AlphaFoldDB" id="A0A5B1CFY9"/>
<dbReference type="PROSITE" id="PS00194">
    <property type="entry name" value="THIOREDOXIN_1"/>
    <property type="match status" value="1"/>
</dbReference>
<keyword evidence="5" id="KW-0175">Coiled coil</keyword>
<dbReference type="CDD" id="cd02966">
    <property type="entry name" value="TlpA_like_family"/>
    <property type="match status" value="1"/>
</dbReference>
<name>A0A5B1CFY9_9BACT</name>
<dbReference type="PANTHER" id="PTHR42852">
    <property type="entry name" value="THIOL:DISULFIDE INTERCHANGE PROTEIN DSBE"/>
    <property type="match status" value="1"/>
</dbReference>
<dbReference type="InterPro" id="IPR017937">
    <property type="entry name" value="Thioredoxin_CS"/>
</dbReference>
<evidence type="ECO:0000313" key="8">
    <source>
        <dbReference type="Proteomes" id="UP000322699"/>
    </source>
</evidence>
<dbReference type="SUPFAM" id="SSF52833">
    <property type="entry name" value="Thioredoxin-like"/>
    <property type="match status" value="1"/>
</dbReference>
<dbReference type="EMBL" id="VRLW01000001">
    <property type="protein sequence ID" value="KAA1258423.1"/>
    <property type="molecule type" value="Genomic_DNA"/>
</dbReference>
<feature type="coiled-coil region" evidence="5">
    <location>
        <begin position="239"/>
        <end position="266"/>
    </location>
</feature>
<dbReference type="Pfam" id="PF00578">
    <property type="entry name" value="AhpC-TSA"/>
    <property type="match status" value="1"/>
</dbReference>
<dbReference type="Gene3D" id="3.40.30.10">
    <property type="entry name" value="Glutaredoxin"/>
    <property type="match status" value="1"/>
</dbReference>
<evidence type="ECO:0000256" key="4">
    <source>
        <dbReference type="ARBA" id="ARBA00023284"/>
    </source>
</evidence>
<dbReference type="Proteomes" id="UP000322699">
    <property type="component" value="Unassembled WGS sequence"/>
</dbReference>
<keyword evidence="2" id="KW-0201">Cytochrome c-type biogenesis</keyword>
<comment type="caution">
    <text evidence="7">The sequence shown here is derived from an EMBL/GenBank/DDBJ whole genome shotgun (WGS) entry which is preliminary data.</text>
</comment>
<keyword evidence="8" id="KW-1185">Reference proteome</keyword>
<dbReference type="InterPro" id="IPR036249">
    <property type="entry name" value="Thioredoxin-like_sf"/>
</dbReference>
<sequence length="429" mass="47193">MIAILKLRIARQTDGRCLNCVLSFPPIRAHEAFTAFTFEFMTQRSFLSIAFIAFATLLCLNVPGSGDAVAAESVAVADQELTVGDKAPQLDIEHWLQDGNGYFKPVTKFKDGSVYVIEFWETNCGACRAGMPKLAELQNRYRKQNVRIIGISPEEPAPIKAMLKLPSSEPGKTFGEVTSAYSLVSDPDTSTFQDYMAAAGINFIPTAFVVGKKGDIEWIGSPFDMEEPLEKIVDGSWDLAAYKKKVAEENKAAETLKKNLETLARLQETGKYKEAIAFAADRVKDAPDQQQSGYWDSVKHMLKLVSGTVDSETKEYFGLQFKMMLAEKNLSGILQLGNELCGVSEMGGELGPLGKQAIAVIQAIGPEDATKEALPYYHNTLANLFDVTGDFKKAAASQETAIKLSDPRQQKRMQPYLKELRKKAGIGTE</sequence>
<dbReference type="GO" id="GO:0016491">
    <property type="term" value="F:oxidoreductase activity"/>
    <property type="evidence" value="ECO:0007669"/>
    <property type="project" value="InterPro"/>
</dbReference>
<evidence type="ECO:0000256" key="1">
    <source>
        <dbReference type="ARBA" id="ARBA00004196"/>
    </source>
</evidence>
<organism evidence="7 8">
    <name type="scientific">Rubripirellula obstinata</name>
    <dbReference type="NCBI Taxonomy" id="406547"/>
    <lineage>
        <taxon>Bacteria</taxon>
        <taxon>Pseudomonadati</taxon>
        <taxon>Planctomycetota</taxon>
        <taxon>Planctomycetia</taxon>
        <taxon>Pirellulales</taxon>
        <taxon>Pirellulaceae</taxon>
        <taxon>Rubripirellula</taxon>
    </lineage>
</organism>
<protein>
    <submittedName>
        <fullName evidence="7">Thiol-disulfide oxidoreductase</fullName>
    </submittedName>
</protein>
<keyword evidence="3" id="KW-1015">Disulfide bond</keyword>
<gene>
    <name evidence="7" type="ORF">LF1_09420</name>
</gene>
<keyword evidence="4" id="KW-0676">Redox-active center</keyword>
<dbReference type="GO" id="GO:0016209">
    <property type="term" value="F:antioxidant activity"/>
    <property type="evidence" value="ECO:0007669"/>
    <property type="project" value="InterPro"/>
</dbReference>
<feature type="domain" description="Thioredoxin" evidence="6">
    <location>
        <begin position="81"/>
        <end position="238"/>
    </location>
</feature>
<dbReference type="PROSITE" id="PS51352">
    <property type="entry name" value="THIOREDOXIN_2"/>
    <property type="match status" value="1"/>
</dbReference>
<dbReference type="GO" id="GO:0017004">
    <property type="term" value="P:cytochrome complex assembly"/>
    <property type="evidence" value="ECO:0007669"/>
    <property type="project" value="UniProtKB-KW"/>
</dbReference>
<dbReference type="InterPro" id="IPR000866">
    <property type="entry name" value="AhpC/TSA"/>
</dbReference>
<evidence type="ECO:0000313" key="7">
    <source>
        <dbReference type="EMBL" id="KAA1258423.1"/>
    </source>
</evidence>
<evidence type="ECO:0000256" key="2">
    <source>
        <dbReference type="ARBA" id="ARBA00022748"/>
    </source>
</evidence>
<proteinExistence type="predicted"/>
<dbReference type="GO" id="GO:0030313">
    <property type="term" value="C:cell envelope"/>
    <property type="evidence" value="ECO:0007669"/>
    <property type="project" value="UniProtKB-SubCell"/>
</dbReference>
<dbReference type="InterPro" id="IPR013766">
    <property type="entry name" value="Thioredoxin_domain"/>
</dbReference>
<dbReference type="PANTHER" id="PTHR42852:SF6">
    <property type="entry name" value="THIOL:DISULFIDE INTERCHANGE PROTEIN DSBE"/>
    <property type="match status" value="1"/>
</dbReference>
<accession>A0A5B1CFY9</accession>
<evidence type="ECO:0000259" key="6">
    <source>
        <dbReference type="PROSITE" id="PS51352"/>
    </source>
</evidence>
<evidence type="ECO:0000256" key="5">
    <source>
        <dbReference type="SAM" id="Coils"/>
    </source>
</evidence>
<comment type="subcellular location">
    <subcellularLocation>
        <location evidence="1">Cell envelope</location>
    </subcellularLocation>
</comment>
<reference evidence="7 8" key="1">
    <citation type="submission" date="2019-08" db="EMBL/GenBank/DDBJ databases">
        <title>Deep-cultivation of Planctomycetes and their phenomic and genomic characterization uncovers novel biology.</title>
        <authorList>
            <person name="Wiegand S."/>
            <person name="Jogler M."/>
            <person name="Boedeker C."/>
            <person name="Pinto D."/>
            <person name="Vollmers J."/>
            <person name="Rivas-Marin E."/>
            <person name="Kohn T."/>
            <person name="Peeters S.H."/>
            <person name="Heuer A."/>
            <person name="Rast P."/>
            <person name="Oberbeckmann S."/>
            <person name="Bunk B."/>
            <person name="Jeske O."/>
            <person name="Meyerdierks A."/>
            <person name="Storesund J.E."/>
            <person name="Kallscheuer N."/>
            <person name="Luecker S."/>
            <person name="Lage O.M."/>
            <person name="Pohl T."/>
            <person name="Merkel B.J."/>
            <person name="Hornburger P."/>
            <person name="Mueller R.-W."/>
            <person name="Bruemmer F."/>
            <person name="Labrenz M."/>
            <person name="Spormann A.M."/>
            <person name="Op Den Camp H."/>
            <person name="Overmann J."/>
            <person name="Amann R."/>
            <person name="Jetten M.S.M."/>
            <person name="Mascher T."/>
            <person name="Medema M.H."/>
            <person name="Devos D.P."/>
            <person name="Kaster A.-K."/>
            <person name="Ovreas L."/>
            <person name="Rohde M."/>
            <person name="Galperin M.Y."/>
            <person name="Jogler C."/>
        </authorList>
    </citation>
    <scope>NUCLEOTIDE SEQUENCE [LARGE SCALE GENOMIC DNA]</scope>
    <source>
        <strain evidence="7 8">LF1</strain>
    </source>
</reference>